<evidence type="ECO:0000313" key="2">
    <source>
        <dbReference type="Proteomes" id="UP000019132"/>
    </source>
</evidence>
<sequence>MLSVQFPKREQTLLEAIAEADAKLHAESANHENDQVTHFRNRPVMAQSAIADAGKPTPRRKPSRDRVRYIMSTRLGALPPTKNILDEYPIPKEILDALEKHRHFHVDASSLMTSFDAIHAGGGNDSEGWECYVRRSVPVERKPISFVLASLEVAPERPVPPPSDIFHQHVLESAANDDLMLTEVRQLYDHTHDSYREFRNMLHRHLELPYLVDLSFRSSLNSTSYFIDGDEIVANECSAVIPERLQRSSNAVSKWRAAKSGVNRIAARRGAIAVHVKTETNAKAQRTEWLNKLCTFTPHEIQLMDMWYSHDADNASEQPFDPVPMSPDWSARFDAVWHELQIPAKERLDLAVKYSTIENSPRLADAVVLWETTAAIVKEREELLALLRESRAVTTTKKSPAIVVEETAMLQELANCTENLKEILLLTYFEVGDFVTLGGTFYLARMEHEATELRQIILESVESMKRRSMIDDIT</sequence>
<keyword evidence="2" id="KW-1185">Reference proteome</keyword>
<dbReference type="AlphaFoldDB" id="K3WD64"/>
<organism evidence="1 2">
    <name type="scientific">Globisporangium ultimum (strain ATCC 200006 / CBS 805.95 / DAOM BR144)</name>
    <name type="common">Pythium ultimum</name>
    <dbReference type="NCBI Taxonomy" id="431595"/>
    <lineage>
        <taxon>Eukaryota</taxon>
        <taxon>Sar</taxon>
        <taxon>Stramenopiles</taxon>
        <taxon>Oomycota</taxon>
        <taxon>Peronosporomycetes</taxon>
        <taxon>Pythiales</taxon>
        <taxon>Pythiaceae</taxon>
        <taxon>Globisporangium</taxon>
    </lineage>
</organism>
<evidence type="ECO:0000313" key="1">
    <source>
        <dbReference type="EnsemblProtists" id="PYU1_T002905"/>
    </source>
</evidence>
<dbReference type="OMA" id="PRVRYIM"/>
<dbReference type="VEuPathDB" id="FungiDB:PYU1_G002902"/>
<dbReference type="EMBL" id="GL376628">
    <property type="status" value="NOT_ANNOTATED_CDS"/>
    <property type="molecule type" value="Genomic_DNA"/>
</dbReference>
<reference evidence="2" key="1">
    <citation type="journal article" date="2010" name="Genome Biol.">
        <title>Genome sequence of the necrotrophic plant pathogen Pythium ultimum reveals original pathogenicity mechanisms and effector repertoire.</title>
        <authorList>
            <person name="Levesque C.A."/>
            <person name="Brouwer H."/>
            <person name="Cano L."/>
            <person name="Hamilton J.P."/>
            <person name="Holt C."/>
            <person name="Huitema E."/>
            <person name="Raffaele S."/>
            <person name="Robideau G.P."/>
            <person name="Thines M."/>
            <person name="Win J."/>
            <person name="Zerillo M.M."/>
            <person name="Beakes G.W."/>
            <person name="Boore J.L."/>
            <person name="Busam D."/>
            <person name="Dumas B."/>
            <person name="Ferriera S."/>
            <person name="Fuerstenberg S.I."/>
            <person name="Gachon C.M."/>
            <person name="Gaulin E."/>
            <person name="Govers F."/>
            <person name="Grenville-Briggs L."/>
            <person name="Horner N."/>
            <person name="Hostetler J."/>
            <person name="Jiang R.H."/>
            <person name="Johnson J."/>
            <person name="Krajaejun T."/>
            <person name="Lin H."/>
            <person name="Meijer H.J."/>
            <person name="Moore B."/>
            <person name="Morris P."/>
            <person name="Phuntmart V."/>
            <person name="Puiu D."/>
            <person name="Shetty J."/>
            <person name="Stajich J.E."/>
            <person name="Tripathy S."/>
            <person name="Wawra S."/>
            <person name="van West P."/>
            <person name="Whitty B.R."/>
            <person name="Coutinho P.M."/>
            <person name="Henrissat B."/>
            <person name="Martin F."/>
            <person name="Thomas P.D."/>
            <person name="Tyler B.M."/>
            <person name="De Vries R.P."/>
            <person name="Kamoun S."/>
            <person name="Yandell M."/>
            <person name="Tisserat N."/>
            <person name="Buell C.R."/>
        </authorList>
    </citation>
    <scope>NUCLEOTIDE SEQUENCE</scope>
    <source>
        <strain evidence="2">DAOM:BR144</strain>
    </source>
</reference>
<dbReference type="InParanoid" id="K3WD64"/>
<dbReference type="EnsemblProtists" id="PYU1_T002905">
    <property type="protein sequence ID" value="PYU1_T002905"/>
    <property type="gene ID" value="PYU1_G002902"/>
</dbReference>
<dbReference type="InterPro" id="IPR037383">
    <property type="entry name" value="CCDC87"/>
</dbReference>
<protein>
    <submittedName>
        <fullName evidence="1">Uncharacterized protein</fullName>
    </submittedName>
</protein>
<reference evidence="2" key="2">
    <citation type="submission" date="2010-04" db="EMBL/GenBank/DDBJ databases">
        <authorList>
            <person name="Buell R."/>
            <person name="Hamilton J."/>
            <person name="Hostetler J."/>
        </authorList>
    </citation>
    <scope>NUCLEOTIDE SEQUENCE [LARGE SCALE GENOMIC DNA]</scope>
    <source>
        <strain evidence="2">DAOM:BR144</strain>
    </source>
</reference>
<proteinExistence type="predicted"/>
<dbReference type="PANTHER" id="PTHR16078:SF1">
    <property type="entry name" value="COILED-COIL DOMAIN-CONTAINING PROTEIN 87"/>
    <property type="match status" value="1"/>
</dbReference>
<name>K3WD64_GLOUD</name>
<dbReference type="Proteomes" id="UP000019132">
    <property type="component" value="Unassembled WGS sequence"/>
</dbReference>
<reference evidence="1" key="3">
    <citation type="submission" date="2015-02" db="UniProtKB">
        <authorList>
            <consortium name="EnsemblProtists"/>
        </authorList>
    </citation>
    <scope>IDENTIFICATION</scope>
    <source>
        <strain evidence="1">DAOM BR144</strain>
    </source>
</reference>
<dbReference type="HOGENOM" id="CLU_610438_0_0_1"/>
<dbReference type="PANTHER" id="PTHR16078">
    <property type="entry name" value="COILED-COIL DOMAIN-CONTAINING PROTEIN 87"/>
    <property type="match status" value="1"/>
</dbReference>
<dbReference type="eggNOG" id="ENOG502S2UY">
    <property type="taxonomic scope" value="Eukaryota"/>
</dbReference>
<accession>K3WD64</accession>